<keyword evidence="2" id="KW-0472">Membrane</keyword>
<proteinExistence type="predicted"/>
<accession>A0A0E0DX31</accession>
<sequence>MNEGEMALLHAHARVGIRLHAVVRLGVAAMAAVLARTVLLRRVVVRRRVAVLLRRSRVPGHRGGREHEHGKRQRHQQPLQQSRHGWMVPGGVDLWIDEAFGRMCTIVQFLILVIIGRQLEFYPIWQNRQRPKM</sequence>
<keyword evidence="2" id="KW-0812">Transmembrane</keyword>
<reference evidence="3" key="2">
    <citation type="submission" date="2018-05" db="EMBL/GenBank/DDBJ databases">
        <title>OmerRS3 (Oryza meridionalis Reference Sequence Version 3).</title>
        <authorList>
            <person name="Zhang J."/>
            <person name="Kudrna D."/>
            <person name="Lee S."/>
            <person name="Talag J."/>
            <person name="Welchert J."/>
            <person name="Wing R.A."/>
        </authorList>
    </citation>
    <scope>NUCLEOTIDE SEQUENCE [LARGE SCALE GENOMIC DNA]</scope>
    <source>
        <strain evidence="3">cv. OR44</strain>
    </source>
</reference>
<feature type="transmembrane region" description="Helical" evidence="2">
    <location>
        <begin position="20"/>
        <end position="39"/>
    </location>
</feature>
<evidence type="ECO:0000313" key="4">
    <source>
        <dbReference type="Proteomes" id="UP000008021"/>
    </source>
</evidence>
<feature type="region of interest" description="Disordered" evidence="1">
    <location>
        <begin position="60"/>
        <end position="82"/>
    </location>
</feature>
<reference evidence="3" key="1">
    <citation type="submission" date="2015-04" db="UniProtKB">
        <authorList>
            <consortium name="EnsemblPlants"/>
        </authorList>
    </citation>
    <scope>IDENTIFICATION</scope>
</reference>
<organism evidence="3">
    <name type="scientific">Oryza meridionalis</name>
    <dbReference type="NCBI Taxonomy" id="40149"/>
    <lineage>
        <taxon>Eukaryota</taxon>
        <taxon>Viridiplantae</taxon>
        <taxon>Streptophyta</taxon>
        <taxon>Embryophyta</taxon>
        <taxon>Tracheophyta</taxon>
        <taxon>Spermatophyta</taxon>
        <taxon>Magnoliopsida</taxon>
        <taxon>Liliopsida</taxon>
        <taxon>Poales</taxon>
        <taxon>Poaceae</taxon>
        <taxon>BOP clade</taxon>
        <taxon>Oryzoideae</taxon>
        <taxon>Oryzeae</taxon>
        <taxon>Oryzinae</taxon>
        <taxon>Oryza</taxon>
    </lineage>
</organism>
<dbReference type="AlphaFoldDB" id="A0A0E0DX31"/>
<dbReference type="EnsemblPlants" id="OMERI06G04050.1">
    <property type="protein sequence ID" value="OMERI06G04050.1"/>
    <property type="gene ID" value="OMERI06G04050"/>
</dbReference>
<evidence type="ECO:0000256" key="2">
    <source>
        <dbReference type="SAM" id="Phobius"/>
    </source>
</evidence>
<name>A0A0E0DX31_9ORYZ</name>
<evidence type="ECO:0000313" key="3">
    <source>
        <dbReference type="EnsemblPlants" id="OMERI06G04050.1"/>
    </source>
</evidence>
<dbReference type="Gramene" id="OMERI06G04050.1">
    <property type="protein sequence ID" value="OMERI06G04050.1"/>
    <property type="gene ID" value="OMERI06G04050"/>
</dbReference>
<dbReference type="HOGENOM" id="CLU_1910003_0_0_1"/>
<dbReference type="Proteomes" id="UP000008021">
    <property type="component" value="Chromosome 6"/>
</dbReference>
<protein>
    <submittedName>
        <fullName evidence="3">Uncharacterized protein</fullName>
    </submittedName>
</protein>
<keyword evidence="4" id="KW-1185">Reference proteome</keyword>
<keyword evidence="2" id="KW-1133">Transmembrane helix</keyword>
<evidence type="ECO:0000256" key="1">
    <source>
        <dbReference type="SAM" id="MobiDB-lite"/>
    </source>
</evidence>